<dbReference type="EMBL" id="BX842655">
    <property type="protein sequence ID" value="CAE78125.1"/>
    <property type="molecule type" value="Genomic_DNA"/>
</dbReference>
<gene>
    <name evidence="1" type="ordered locus">Bd3316</name>
</gene>
<dbReference type="HOGENOM" id="CLU_2913154_0_0_7"/>
<dbReference type="AlphaFoldDB" id="Q6MI55"/>
<reference evidence="1 2" key="1">
    <citation type="journal article" date="2004" name="Science">
        <title>A predator unmasked: life cycle of Bdellovibrio bacteriovorus from a genomic perspective.</title>
        <authorList>
            <person name="Rendulic S."/>
            <person name="Jagtap P."/>
            <person name="Rosinus A."/>
            <person name="Eppinger M."/>
            <person name="Baar C."/>
            <person name="Lanz C."/>
            <person name="Keller H."/>
            <person name="Lambert C."/>
            <person name="Evans K.J."/>
            <person name="Goesmann A."/>
            <person name="Meyer F."/>
            <person name="Sockett R.E."/>
            <person name="Schuster S.C."/>
        </authorList>
    </citation>
    <scope>NUCLEOTIDE SEQUENCE [LARGE SCALE GENOMIC DNA]</scope>
    <source>
        <strain evidence="2">ATCC 15356 / DSM 50701 / NCIMB 9529 / HD100</strain>
    </source>
</reference>
<dbReference type="STRING" id="264462.Bd3316"/>
<keyword evidence="2" id="KW-1185">Reference proteome</keyword>
<dbReference type="Proteomes" id="UP000008080">
    <property type="component" value="Chromosome"/>
</dbReference>
<name>Q6MI55_BDEBA</name>
<protein>
    <submittedName>
        <fullName evidence="1">Uncharacterized protein</fullName>
    </submittedName>
</protein>
<organism evidence="1 2">
    <name type="scientific">Bdellovibrio bacteriovorus (strain ATCC 15356 / DSM 50701 / NCIMB 9529 / HD100)</name>
    <dbReference type="NCBI Taxonomy" id="264462"/>
    <lineage>
        <taxon>Bacteria</taxon>
        <taxon>Pseudomonadati</taxon>
        <taxon>Bdellovibrionota</taxon>
        <taxon>Bdellovibrionia</taxon>
        <taxon>Bdellovibrionales</taxon>
        <taxon>Pseudobdellovibrionaceae</taxon>
        <taxon>Bdellovibrio</taxon>
    </lineage>
</organism>
<proteinExistence type="predicted"/>
<evidence type="ECO:0000313" key="2">
    <source>
        <dbReference type="Proteomes" id="UP000008080"/>
    </source>
</evidence>
<sequence>MGGKESALLKEVLRLPKDLNKIETTEEPADSCSPFVFERKGAFLKMGGPFLFLIFGLIAGA</sequence>
<dbReference type="KEGG" id="bba:Bd3316"/>
<accession>Q6MI55</accession>
<evidence type="ECO:0000313" key="1">
    <source>
        <dbReference type="EMBL" id="CAE78125.1"/>
    </source>
</evidence>